<gene>
    <name evidence="2" type="ORF">EYH21_00440</name>
</gene>
<name>A0A833E5R9_9EURY</name>
<dbReference type="InterPro" id="IPR025098">
    <property type="entry name" value="DUF4013"/>
</dbReference>
<protein>
    <submittedName>
        <fullName evidence="2">DUF4013 domain-containing protein</fullName>
    </submittedName>
</protein>
<reference evidence="2" key="1">
    <citation type="journal article" date="2020" name="ISME J.">
        <title>Gammaproteobacteria mediating utilization of methyl-, sulfur- and petroleum organic compounds in deep ocean hydrothermal plumes.</title>
        <authorList>
            <person name="Zhou Z."/>
            <person name="Liu Y."/>
            <person name="Pan J."/>
            <person name="Cron B.R."/>
            <person name="Toner B.M."/>
            <person name="Anantharaman K."/>
            <person name="Breier J.A."/>
            <person name="Dick G.J."/>
            <person name="Li M."/>
        </authorList>
    </citation>
    <scope>NUCLEOTIDE SEQUENCE</scope>
    <source>
        <strain evidence="2">SZUA-1471</strain>
    </source>
</reference>
<keyword evidence="1" id="KW-0472">Membrane</keyword>
<feature type="transmembrane region" description="Helical" evidence="1">
    <location>
        <begin position="94"/>
        <end position="123"/>
    </location>
</feature>
<evidence type="ECO:0000256" key="1">
    <source>
        <dbReference type="SAM" id="Phobius"/>
    </source>
</evidence>
<sequence length="267" mass="30365">MSFIEKYIVEPFKYATSDWIKVLIGTLLGFFMICLDWALMLLLGPFSFIFILGIDFFVSIVILGYYIGVIKNTLKGLDILPDWSNIVELLTDGILYSIALFILLLILSLPVIVLLIGGSFFIVGEIIGYSSYSDLWNILSFLSILAILLLLYIVVTSLVLWIYIPLATVNFAKKGFFGFFKIRDILKKISLEYIGILLLYTLFYGIYSLISPIILKIILAIFFLTLPPIAILVLLVALLIESIVIFVLGIMFYRAVAKYYREKELKN</sequence>
<proteinExistence type="predicted"/>
<feature type="transmembrane region" description="Helical" evidence="1">
    <location>
        <begin position="46"/>
        <end position="67"/>
    </location>
</feature>
<feature type="transmembrane region" description="Helical" evidence="1">
    <location>
        <begin position="135"/>
        <end position="154"/>
    </location>
</feature>
<dbReference type="Proteomes" id="UP000618343">
    <property type="component" value="Unassembled WGS sequence"/>
</dbReference>
<feature type="transmembrane region" description="Helical" evidence="1">
    <location>
        <begin position="20"/>
        <end position="39"/>
    </location>
</feature>
<evidence type="ECO:0000313" key="2">
    <source>
        <dbReference type="EMBL" id="HIP90760.1"/>
    </source>
</evidence>
<dbReference type="Pfam" id="PF13197">
    <property type="entry name" value="DUF4013"/>
    <property type="match status" value="1"/>
</dbReference>
<dbReference type="AlphaFoldDB" id="A0A833E5R9"/>
<evidence type="ECO:0000313" key="3">
    <source>
        <dbReference type="Proteomes" id="UP000618343"/>
    </source>
</evidence>
<dbReference type="EMBL" id="DQUO01000002">
    <property type="protein sequence ID" value="HIP90760.1"/>
    <property type="molecule type" value="Genomic_DNA"/>
</dbReference>
<comment type="caution">
    <text evidence="2">The sequence shown here is derived from an EMBL/GenBank/DDBJ whole genome shotgun (WGS) entry which is preliminary data.</text>
</comment>
<accession>A0A833E5R9</accession>
<organism evidence="2 3">
    <name type="scientific">Methanothermococcus okinawensis</name>
    <dbReference type="NCBI Taxonomy" id="155863"/>
    <lineage>
        <taxon>Archaea</taxon>
        <taxon>Methanobacteriati</taxon>
        <taxon>Methanobacteriota</taxon>
        <taxon>Methanomada group</taxon>
        <taxon>Methanococci</taxon>
        <taxon>Methanococcales</taxon>
        <taxon>Methanococcaceae</taxon>
        <taxon>Methanothermococcus</taxon>
    </lineage>
</organism>
<keyword evidence="1" id="KW-1133">Transmembrane helix</keyword>
<feature type="transmembrane region" description="Helical" evidence="1">
    <location>
        <begin position="229"/>
        <end position="253"/>
    </location>
</feature>
<keyword evidence="1" id="KW-0812">Transmembrane</keyword>
<feature type="transmembrane region" description="Helical" evidence="1">
    <location>
        <begin position="194"/>
        <end position="223"/>
    </location>
</feature>